<dbReference type="AlphaFoldDB" id="A0A5P9Q6S4"/>
<feature type="transmembrane region" description="Helical" evidence="1">
    <location>
        <begin position="59"/>
        <end position="78"/>
    </location>
</feature>
<dbReference type="Proteomes" id="UP000326702">
    <property type="component" value="Chromosome"/>
</dbReference>
<dbReference type="PANTHER" id="PTHR34473:SF3">
    <property type="entry name" value="TRANSMEMBRANE PROTEIN-RELATED"/>
    <property type="match status" value="1"/>
</dbReference>
<dbReference type="InterPro" id="IPR005182">
    <property type="entry name" value="YdbS-like_PH"/>
</dbReference>
<keyword evidence="4" id="KW-1185">Reference proteome</keyword>
<dbReference type="OrthoDB" id="7364633at2"/>
<gene>
    <name evidence="3" type="ORF">KDY119_00597</name>
</gene>
<dbReference type="KEGG" id="lxl:KDY119_00597"/>
<dbReference type="PANTHER" id="PTHR34473">
    <property type="entry name" value="UPF0699 TRANSMEMBRANE PROTEIN YDBS"/>
    <property type="match status" value="1"/>
</dbReference>
<keyword evidence="1" id="KW-1133">Transmembrane helix</keyword>
<proteinExistence type="predicted"/>
<protein>
    <recommendedName>
        <fullName evidence="2">YdbS-like PH domain-containing protein</fullName>
    </recommendedName>
</protein>
<keyword evidence="1" id="KW-0472">Membrane</keyword>
<organism evidence="3 4">
    <name type="scientific">Luteimicrobium xylanilyticum</name>
    <dbReference type="NCBI Taxonomy" id="1133546"/>
    <lineage>
        <taxon>Bacteria</taxon>
        <taxon>Bacillati</taxon>
        <taxon>Actinomycetota</taxon>
        <taxon>Actinomycetes</taxon>
        <taxon>Micrococcales</taxon>
        <taxon>Luteimicrobium</taxon>
    </lineage>
</organism>
<evidence type="ECO:0000313" key="4">
    <source>
        <dbReference type="Proteomes" id="UP000326702"/>
    </source>
</evidence>
<reference evidence="3 4" key="1">
    <citation type="submission" date="2019-10" db="EMBL/GenBank/DDBJ databases">
        <title>Genome sequence of Luteimicrobium xylanilyticum HY-24.</title>
        <authorList>
            <person name="Kim D.Y."/>
            <person name="Park H.-Y."/>
        </authorList>
    </citation>
    <scope>NUCLEOTIDE SEQUENCE [LARGE SCALE GENOMIC DNA]</scope>
    <source>
        <strain evidence="3 4">HY-24</strain>
    </source>
</reference>
<feature type="transmembrane region" description="Helical" evidence="1">
    <location>
        <begin position="34"/>
        <end position="53"/>
    </location>
</feature>
<name>A0A5P9Q6S4_9MICO</name>
<dbReference type="RefSeq" id="WP_036953613.1">
    <property type="nucleotide sequence ID" value="NZ_BAABIH010000013.1"/>
</dbReference>
<dbReference type="EMBL" id="CP045529">
    <property type="protein sequence ID" value="QFU97103.1"/>
    <property type="molecule type" value="Genomic_DNA"/>
</dbReference>
<evidence type="ECO:0000259" key="2">
    <source>
        <dbReference type="Pfam" id="PF03703"/>
    </source>
</evidence>
<feature type="domain" description="YdbS-like PH" evidence="2">
    <location>
        <begin position="84"/>
        <end position="160"/>
    </location>
</feature>
<dbReference type="Pfam" id="PF03703">
    <property type="entry name" value="bPH_2"/>
    <property type="match status" value="1"/>
</dbReference>
<evidence type="ECO:0000313" key="3">
    <source>
        <dbReference type="EMBL" id="QFU97103.1"/>
    </source>
</evidence>
<accession>A0A5P9Q6S4</accession>
<sequence length="171" mass="18348">MTDDAPAVRAPGDPFDPPGLEWSRVSGKLVTARLVPSLTTVGLLAVVGAVVALATGAAWVWVFPTFFVLLALWLLWLVPRQVHAIGYAERADDLLIRKGIMFRTLVVVPYGRMQYLDVQRGPLTRALGLASLQLHTASAGTDASIDGLPAEVAERLRDQLAARGEARLAGL</sequence>
<evidence type="ECO:0000256" key="1">
    <source>
        <dbReference type="SAM" id="Phobius"/>
    </source>
</evidence>
<keyword evidence="1" id="KW-0812">Transmembrane</keyword>